<evidence type="ECO:0000313" key="2">
    <source>
        <dbReference type="Proteomes" id="UP001311799"/>
    </source>
</evidence>
<dbReference type="EMBL" id="JAWDEY010000010">
    <property type="protein sequence ID" value="KAK6590046.1"/>
    <property type="molecule type" value="Genomic_DNA"/>
</dbReference>
<organism evidence="1 2">
    <name type="scientific">Cryptosporidium xiaoi</name>
    <dbReference type="NCBI Taxonomy" id="659607"/>
    <lineage>
        <taxon>Eukaryota</taxon>
        <taxon>Sar</taxon>
        <taxon>Alveolata</taxon>
        <taxon>Apicomplexa</taxon>
        <taxon>Conoidasida</taxon>
        <taxon>Coccidia</taxon>
        <taxon>Eucoccidiorida</taxon>
        <taxon>Eimeriorina</taxon>
        <taxon>Cryptosporidiidae</taxon>
        <taxon>Cryptosporidium</taxon>
    </lineage>
</organism>
<keyword evidence="2" id="KW-1185">Reference proteome</keyword>
<sequence>MPLEVIINKSFIKVRVLCTLLFLTLFTISIRESYCSVTGSIIEAVKRQRNRLKPYEERKPKLDCQDSISPYVRRQLYWYYKNLVAQKEINKIWNKGEEFSVDNITDDSIFLSEFLLPTSSDTLKFGKFLDSGKKEEINGTEKLYLDYSTPLLYNVSQLRQGLTGIVLDGMVGKQVKVEINDFGRILDRNETDINSVDNSGTKSGFSYNSNYIWGTLVSPCDGQVQFNLALDNSTQYEENVSLYIVYCDSGGVRERYSKFGGRVTEFLNGRHGVRNFKENECVYKEMSHEKNNGYVFRKEKNSVNKNIIIDLKKRYNVNRGDVLMKIIEYYDPPIFEEDLTIIPIFMPCEGTIAWDKKQKHIFTKGERILEFRCHGETKIRQLISPGRGYTEFVNEEDKRIMGLIESIKSQGFSGGYLSNGDKFELDSINKLSARTIPIGYLIGLMKLEVNYGQKYEKITHKFGDEPILVRMPCIGKVEYPILKDNFMLKDEVS</sequence>
<reference evidence="1 2" key="1">
    <citation type="submission" date="2023-10" db="EMBL/GenBank/DDBJ databases">
        <title>Comparative genomics analysis reveals potential genetic determinants of host preference in Cryptosporidium xiaoi.</title>
        <authorList>
            <person name="Xiao L."/>
            <person name="Li J."/>
        </authorList>
    </citation>
    <scope>NUCLEOTIDE SEQUENCE [LARGE SCALE GENOMIC DNA]</scope>
    <source>
        <strain evidence="1 2">52996</strain>
    </source>
</reference>
<accession>A0AAV9XZE0</accession>
<comment type="caution">
    <text evidence="1">The sequence shown here is derived from an EMBL/GenBank/DDBJ whole genome shotgun (WGS) entry which is preliminary data.</text>
</comment>
<proteinExistence type="predicted"/>
<name>A0AAV9XZE0_9CRYT</name>
<protein>
    <submittedName>
        <fullName evidence="1">Uncharacterized protein</fullName>
    </submittedName>
</protein>
<evidence type="ECO:0000313" key="1">
    <source>
        <dbReference type="EMBL" id="KAK6590046.1"/>
    </source>
</evidence>
<dbReference type="Proteomes" id="UP001311799">
    <property type="component" value="Unassembled WGS sequence"/>
</dbReference>
<gene>
    <name evidence="1" type="ORF">RS030_192924</name>
</gene>
<dbReference type="AlphaFoldDB" id="A0AAV9XZE0"/>